<dbReference type="Pfam" id="PF13175">
    <property type="entry name" value="AAA_15"/>
    <property type="match status" value="1"/>
</dbReference>
<evidence type="ECO:0000313" key="3">
    <source>
        <dbReference type="Proteomes" id="UP000672009"/>
    </source>
</evidence>
<dbReference type="EMBL" id="CP072793">
    <property type="protein sequence ID" value="QTR54561.1"/>
    <property type="molecule type" value="Genomic_DNA"/>
</dbReference>
<protein>
    <submittedName>
        <fullName evidence="2">ATP-binding protein</fullName>
    </submittedName>
</protein>
<dbReference type="SUPFAM" id="SSF52540">
    <property type="entry name" value="P-loop containing nucleoside triphosphate hydrolases"/>
    <property type="match status" value="1"/>
</dbReference>
<feature type="domain" description="Endonuclease GajA/Old nuclease/RecF-like AAA" evidence="1">
    <location>
        <begin position="1"/>
        <end position="73"/>
    </location>
</feature>
<evidence type="ECO:0000259" key="1">
    <source>
        <dbReference type="Pfam" id="PF13175"/>
    </source>
</evidence>
<dbReference type="KEGG" id="tun:J9260_05595"/>
<gene>
    <name evidence="2" type="ORF">J9260_05595</name>
</gene>
<keyword evidence="2" id="KW-0547">Nucleotide-binding</keyword>
<dbReference type="Gene3D" id="3.40.50.300">
    <property type="entry name" value="P-loop containing nucleotide triphosphate hydrolases"/>
    <property type="match status" value="1"/>
</dbReference>
<name>A0A975IHW1_9GAMM</name>
<dbReference type="InterPro" id="IPR041685">
    <property type="entry name" value="AAA_GajA/Old/RecF-like"/>
</dbReference>
<dbReference type="RefSeq" id="WP_210220043.1">
    <property type="nucleotide sequence ID" value="NZ_CP072793.1"/>
</dbReference>
<sequence length="313" mass="36383">MLRSLRLRNLRSFANFDSAPFVDLKPLTVLVGKNSSGKSSFLRSLPLLRQSVETKTTGPVLWYGSHVDFGAYSEAKNKNSTDDIIYFDFLLSLDVNGRRPFFQRRMFINKKSASDSFEVKLEVGITQLQEKTVAKLIKVVFGHDSFVFSFENNGKFSLIINDNEKVPTDELVYQSGDGFLPIFNRAPNKKDEDVFYGASSFGVYWENFLIDRYFEKVRKYFWHTTSIYTIKAGLRKIGYCNRRNIFNLLKSIFSENIVFSRLLNQNRKEVCDLFYEFSIRNNIFDILSLANHELESVFRGVRYIKPLRATAER</sequence>
<organism evidence="2 3">
    <name type="scientific">Thiothrix unzii</name>
    <dbReference type="NCBI Taxonomy" id="111769"/>
    <lineage>
        <taxon>Bacteria</taxon>
        <taxon>Pseudomonadati</taxon>
        <taxon>Pseudomonadota</taxon>
        <taxon>Gammaproteobacteria</taxon>
        <taxon>Thiotrichales</taxon>
        <taxon>Thiotrichaceae</taxon>
        <taxon>Thiothrix</taxon>
    </lineage>
</organism>
<dbReference type="InterPro" id="IPR027417">
    <property type="entry name" value="P-loop_NTPase"/>
</dbReference>
<evidence type="ECO:0000313" key="2">
    <source>
        <dbReference type="EMBL" id="QTR54561.1"/>
    </source>
</evidence>
<reference evidence="2" key="1">
    <citation type="submission" date="2021-04" db="EMBL/GenBank/DDBJ databases">
        <title>Genomics, taxonomy and metabolism of representatives of sulfur bacteria of the genus Thiothrix: Thiothrix fructosivorans QT, Thiothrix unzii A1T and three new species, Thiothrix subterranea sp. nov., Thiothrix litoralis sp. nov. and 'Candidatus Thiothrix anitrata' sp. nov.</title>
        <authorList>
            <person name="Ravin N.V."/>
            <person name="Smolyakov D."/>
            <person name="Rudenko T.S."/>
            <person name="Mardanov A.V."/>
            <person name="Beletsky A.V."/>
            <person name="Markov N.D."/>
            <person name="Fomenkov A.I."/>
            <person name="Roberts R.J."/>
            <person name="Karnachuk O.V."/>
            <person name="Novikov A."/>
            <person name="Grabovich M.Y."/>
        </authorList>
    </citation>
    <scope>NUCLEOTIDE SEQUENCE</scope>
    <source>
        <strain evidence="2">A1</strain>
    </source>
</reference>
<dbReference type="GO" id="GO:0005524">
    <property type="term" value="F:ATP binding"/>
    <property type="evidence" value="ECO:0007669"/>
    <property type="project" value="UniProtKB-KW"/>
</dbReference>
<dbReference type="AlphaFoldDB" id="A0A975IHW1"/>
<accession>A0A975IHW1</accession>
<proteinExistence type="predicted"/>
<dbReference type="Proteomes" id="UP000672009">
    <property type="component" value="Chromosome"/>
</dbReference>
<keyword evidence="2" id="KW-0067">ATP-binding</keyword>
<keyword evidence="3" id="KW-1185">Reference proteome</keyword>